<evidence type="ECO:0000256" key="5">
    <source>
        <dbReference type="ARBA" id="ARBA00022792"/>
    </source>
</evidence>
<dbReference type="CDD" id="cd19512">
    <property type="entry name" value="RecA-like_ATAD3-like"/>
    <property type="match status" value="1"/>
</dbReference>
<dbReference type="InterPro" id="IPR003593">
    <property type="entry name" value="AAA+_ATPase"/>
</dbReference>
<reference evidence="13 14" key="1">
    <citation type="submission" date="2012-03" db="EMBL/GenBank/DDBJ databases">
        <title>Whole Genome Assembly of Papio anubis.</title>
        <authorList>
            <person name="Liu Y.L."/>
            <person name="Abraham K.A."/>
            <person name="Akbar H.A."/>
            <person name="Ali S.A."/>
            <person name="Anosike U.A."/>
            <person name="Aqrawi P.A."/>
            <person name="Arias F.A."/>
            <person name="Attaway T.A."/>
            <person name="Awwad R.A."/>
            <person name="Babu C.B."/>
            <person name="Bandaranaike D.B."/>
            <person name="Battles P.B."/>
            <person name="Bell A.B."/>
            <person name="Beltran B.B."/>
            <person name="Berhane-Mersha D.B."/>
            <person name="Bess C.B."/>
            <person name="Bickham C.B."/>
            <person name="Bolden T.B."/>
            <person name="Carter K.C."/>
            <person name="Chau D.C."/>
            <person name="Chavez A.C."/>
            <person name="Clerc-Blankenburg K.C."/>
            <person name="Coyle M.C."/>
            <person name="Dao M.D."/>
            <person name="Davila M.L.D."/>
            <person name="Davy-Carroll L.D."/>
            <person name="Denson S.D."/>
            <person name="Dinh H.D."/>
            <person name="Fernandez S.F."/>
            <person name="Fernando P.F."/>
            <person name="Forbes L.F."/>
            <person name="Francis C.F."/>
            <person name="Francisco L.F."/>
            <person name="Fu Q.F."/>
            <person name="Garcia-Iii R.G."/>
            <person name="Garrett T.G."/>
            <person name="Gross S.G."/>
            <person name="Gubbala S.G."/>
            <person name="Hirani K.H."/>
            <person name="Hogues M.H."/>
            <person name="Hollins B.H."/>
            <person name="Jackson L.J."/>
            <person name="Javaid M.J."/>
            <person name="Jhangiani S.J."/>
            <person name="Johnson A.J."/>
            <person name="Johnson B.J."/>
            <person name="Jones J.J."/>
            <person name="Joshi V.J."/>
            <person name="Kalu J.K."/>
            <person name="Khan N.K."/>
            <person name="Korchina V.K."/>
            <person name="Kovar C.K."/>
            <person name="Lago L.L."/>
            <person name="Lara F.L."/>
            <person name="Le T.-K.L."/>
            <person name="Lee S.L."/>
            <person name="Legall-Iii F.L."/>
            <person name="Lemon S.L."/>
            <person name="Liu J.L."/>
            <person name="Liu Y.-S.L."/>
            <person name="Liyanage D.L."/>
            <person name="Lopez J.L."/>
            <person name="Lorensuhewa L.L."/>
            <person name="Mata R.M."/>
            <person name="Mathew T.M."/>
            <person name="Mercado C.M."/>
            <person name="Mercado I.M."/>
            <person name="Morales K.M."/>
            <person name="Morgan M.M."/>
            <person name="Munidasa M.M."/>
            <person name="Ngo D.N."/>
            <person name="Nguyen L.N."/>
            <person name="Nguyen T.N."/>
            <person name="Nguyen N.N."/>
            <person name="Obregon M.O."/>
            <person name="Okwuonu G.O."/>
            <person name="Ongeri F.O."/>
            <person name="Onwere C.O."/>
            <person name="Osifeso I.O."/>
            <person name="Parra A.P."/>
            <person name="Patil S.P."/>
            <person name="Perez A.P."/>
            <person name="Perez Y.P."/>
            <person name="Pham C.P."/>
            <person name="Pu L.-L.P."/>
            <person name="Puazo M.P."/>
            <person name="Quiroz J.Q."/>
            <person name="Rouhana J.R."/>
            <person name="Ruiz M.R."/>
            <person name="Ruiz S.-J.R."/>
            <person name="Saada N.S."/>
            <person name="Santibanez J.S."/>
            <person name="Scheel M.S."/>
            <person name="Schneider B.S."/>
            <person name="Simmons D.S."/>
            <person name="Sisson I.S."/>
            <person name="Tang L.-Y.T."/>
            <person name="Thornton R.T."/>
            <person name="Tisius J.T."/>
            <person name="Toledanes G.T."/>
            <person name="Trejos Z.T."/>
            <person name="Usmani K.U."/>
            <person name="Varghese R.V."/>
            <person name="Vattathil S.V."/>
            <person name="Vee V.V."/>
            <person name="Walker D.W."/>
            <person name="Weissenberger G.W."/>
            <person name="White C.W."/>
            <person name="Williams A.W."/>
            <person name="Woodworth J.W."/>
            <person name="Wright R.W."/>
            <person name="Zhu Y.Z."/>
            <person name="Han Y.H."/>
            <person name="Newsham I.N."/>
            <person name="Nazareth L.N."/>
            <person name="Worley K.W."/>
            <person name="Muzny D.M."/>
            <person name="Rogers J.R."/>
            <person name="Gibbs R.G."/>
        </authorList>
    </citation>
    <scope>NUCLEOTIDE SEQUENCE [LARGE SCALE GENOMIC DNA]</scope>
</reference>
<evidence type="ECO:0000259" key="12">
    <source>
        <dbReference type="SMART" id="SM00382"/>
    </source>
</evidence>
<evidence type="ECO:0000256" key="1">
    <source>
        <dbReference type="ARBA" id="ARBA00004273"/>
    </source>
</evidence>
<protein>
    <submittedName>
        <fullName evidence="13">ATPase family AAA domain containing 3A</fullName>
    </submittedName>
</protein>
<feature type="region of interest" description="Disordered" evidence="11">
    <location>
        <begin position="159"/>
        <end position="181"/>
    </location>
</feature>
<evidence type="ECO:0000313" key="13">
    <source>
        <dbReference type="Ensembl" id="ENSPANP00000018133.3"/>
    </source>
</evidence>
<keyword evidence="6" id="KW-0067">ATP-binding</keyword>
<dbReference type="InterPro" id="IPR021911">
    <property type="entry name" value="ATAD3_N"/>
</dbReference>
<reference evidence="13" key="3">
    <citation type="submission" date="2025-09" db="UniProtKB">
        <authorList>
            <consortium name="Ensembl"/>
        </authorList>
    </citation>
    <scope>IDENTIFICATION</scope>
</reference>
<reference evidence="13" key="2">
    <citation type="submission" date="2025-08" db="UniProtKB">
        <authorList>
            <consortium name="Ensembl"/>
        </authorList>
    </citation>
    <scope>IDENTIFICATION</scope>
</reference>
<feature type="region of interest" description="Disordered" evidence="11">
    <location>
        <begin position="9"/>
        <end position="53"/>
    </location>
</feature>
<evidence type="ECO:0000256" key="8">
    <source>
        <dbReference type="ARBA" id="ARBA00023128"/>
    </source>
</evidence>
<gene>
    <name evidence="13" type="primary">ATAD3A</name>
</gene>
<keyword evidence="8" id="KW-0496">Mitochondrion</keyword>
<comment type="subcellular location">
    <subcellularLocation>
        <location evidence="1">Mitochondrion inner membrane</location>
    </subcellularLocation>
    <subcellularLocation>
        <location evidence="2">Mitochondrion matrix</location>
        <location evidence="2">Mitochondrion nucleoid</location>
    </subcellularLocation>
</comment>
<dbReference type="Bgee" id="ENSPANG00000019011">
    <property type="expression patterns" value="Expressed in amygdala and 65 other cell types or tissues"/>
</dbReference>
<dbReference type="GeneTree" id="ENSGT00730000111059"/>
<dbReference type="Pfam" id="PF00004">
    <property type="entry name" value="AAA"/>
    <property type="match status" value="1"/>
</dbReference>
<keyword evidence="4" id="KW-0547">Nucleotide-binding</keyword>
<organism evidence="13 14">
    <name type="scientific">Papio anubis</name>
    <name type="common">Olive baboon</name>
    <dbReference type="NCBI Taxonomy" id="9555"/>
    <lineage>
        <taxon>Eukaryota</taxon>
        <taxon>Metazoa</taxon>
        <taxon>Chordata</taxon>
        <taxon>Craniata</taxon>
        <taxon>Vertebrata</taxon>
        <taxon>Euteleostomi</taxon>
        <taxon>Mammalia</taxon>
        <taxon>Eutheria</taxon>
        <taxon>Euarchontoglires</taxon>
        <taxon>Primates</taxon>
        <taxon>Haplorrhini</taxon>
        <taxon>Catarrhini</taxon>
        <taxon>Cercopithecidae</taxon>
        <taxon>Cercopithecinae</taxon>
        <taxon>Papio</taxon>
    </lineage>
</organism>
<dbReference type="Proteomes" id="UP000028761">
    <property type="component" value="Chromosome 1"/>
</dbReference>
<dbReference type="InterPro" id="IPR027417">
    <property type="entry name" value="P-loop_NTPase"/>
</dbReference>
<dbReference type="AlphaFoldDB" id="A0A096NYH0"/>
<evidence type="ECO:0000313" key="14">
    <source>
        <dbReference type="Proteomes" id="UP000028761"/>
    </source>
</evidence>
<dbReference type="PANTHER" id="PTHR23075:SF0">
    <property type="entry name" value="ATPASE FAMILY AAA DOMAIN-CONTAINING PROTEIN 3"/>
    <property type="match status" value="1"/>
</dbReference>
<dbReference type="OMA" id="HKSITGG"/>
<dbReference type="Pfam" id="PF12037">
    <property type="entry name" value="ATAD3_N"/>
    <property type="match status" value="2"/>
</dbReference>
<evidence type="ECO:0000256" key="3">
    <source>
        <dbReference type="ARBA" id="ARBA00006914"/>
    </source>
</evidence>
<proteinExistence type="inferred from homology"/>
<keyword evidence="14" id="KW-1185">Reference proteome</keyword>
<dbReference type="InterPro" id="IPR003959">
    <property type="entry name" value="ATPase_AAA_core"/>
</dbReference>
<keyword evidence="9" id="KW-0472">Membrane</keyword>
<feature type="compositionally biased region" description="Basic and acidic residues" evidence="11">
    <location>
        <begin position="159"/>
        <end position="172"/>
    </location>
</feature>
<evidence type="ECO:0000256" key="6">
    <source>
        <dbReference type="ARBA" id="ARBA00022840"/>
    </source>
</evidence>
<dbReference type="STRING" id="9555.ENSPANP00000018133"/>
<dbReference type="SUPFAM" id="SSF52540">
    <property type="entry name" value="P-loop containing nucleoside triphosphate hydrolases"/>
    <property type="match status" value="1"/>
</dbReference>
<sequence>MSWLFGINKGLKGEGAGPPLPLPPAQPGAEGGGDRVLGDRPAPKDKWSNFDPTGLERAAKAARELEQSRYAKDALNLAQMQEQKLQVEQQSKLKMRLGAPSLLHTLVRVRSLCRAGAMQTQEGLSGSASPEVPSGGCCALQEYEAAVEQLRSEQIRAQAEERRKTLSEETRQHQARAQYQDKLARQRYEDQLKQQQLLNEENLRKQEESVQKQEAMRRATVEREMELRQKNEILRVEAEARARAKAERENADIIREQIHLKAAEHRQTVLESIRTAGTLFGEGFHAFLTDRKKVTATVVGLTLLAGGVYSAKNGTAAAARFIEARLWKPSLVRETSRITVLEALQHPFQVRQRLLSRPQDVLEGVVLSPSLEARVRDIAIATRNTKKNRSLYRNVLMYGPPGTGETLLAKKLAVHSGMDDAIVTGGDVAPMGRKGMTAMHKLFDWANTSRRGLLLFVDEADAFLRKRATEKISEDLRATLNAFLYRTGQHSNKFMLVLASNQPEQFDWAINDRIDVMVHFDLPRQEERERLVRMYFDKYVLKPATEGKQRLKLAQFDYGRKCSEITQLTEGMSGQEIAKLALSWQATAYASEDGVLTEAMMDACVQDAVQQHQQKMCWLKSEGPGRGDEPSPS</sequence>
<feature type="compositionally biased region" description="Basic and acidic residues" evidence="11">
    <location>
        <begin position="32"/>
        <end position="48"/>
    </location>
</feature>
<dbReference type="GO" id="GO:0008270">
    <property type="term" value="F:zinc ion binding"/>
    <property type="evidence" value="ECO:0007669"/>
    <property type="project" value="TreeGrafter"/>
</dbReference>
<evidence type="ECO:0000256" key="9">
    <source>
        <dbReference type="ARBA" id="ARBA00023136"/>
    </source>
</evidence>
<dbReference type="Gene3D" id="3.40.50.300">
    <property type="entry name" value="P-loop containing nucleotide triphosphate hydrolases"/>
    <property type="match status" value="1"/>
</dbReference>
<dbReference type="Ensembl" id="ENSPANT00000026572.3">
    <property type="protein sequence ID" value="ENSPANP00000018133.3"/>
    <property type="gene ID" value="ENSPANG00000019011.3"/>
</dbReference>
<dbReference type="eggNOG" id="KOG0742">
    <property type="taxonomic scope" value="Eukaryota"/>
</dbReference>
<dbReference type="GO" id="GO:0007005">
    <property type="term" value="P:mitochondrion organization"/>
    <property type="evidence" value="ECO:0007669"/>
    <property type="project" value="TreeGrafter"/>
</dbReference>
<evidence type="ECO:0000256" key="4">
    <source>
        <dbReference type="ARBA" id="ARBA00022741"/>
    </source>
</evidence>
<dbReference type="FunFam" id="3.40.50.300:FF:000470">
    <property type="entry name" value="ATPase family, AAA domain containing 3A"/>
    <property type="match status" value="1"/>
</dbReference>
<keyword evidence="5" id="KW-0999">Mitochondrion inner membrane</keyword>
<keyword evidence="7" id="KW-0175">Coiled coil</keyword>
<evidence type="ECO:0000256" key="10">
    <source>
        <dbReference type="ARBA" id="ARBA00023271"/>
    </source>
</evidence>
<name>A0A096NYH0_PAPAN</name>
<dbReference type="GO" id="GO:0005524">
    <property type="term" value="F:ATP binding"/>
    <property type="evidence" value="ECO:0007669"/>
    <property type="project" value="UniProtKB-KW"/>
</dbReference>
<dbReference type="PANTHER" id="PTHR23075">
    <property type="entry name" value="PUTATIVE ATP-ASE"/>
    <property type="match status" value="1"/>
</dbReference>
<dbReference type="SMART" id="SM00382">
    <property type="entry name" value="AAA"/>
    <property type="match status" value="1"/>
</dbReference>
<dbReference type="HOGENOM" id="CLU_011488_2_0_1"/>
<accession>A0A096NYH0</accession>
<dbReference type="GO" id="GO:0005743">
    <property type="term" value="C:mitochondrial inner membrane"/>
    <property type="evidence" value="ECO:0007669"/>
    <property type="project" value="UniProtKB-SubCell"/>
</dbReference>
<keyword evidence="10" id="KW-1135">Mitochondrion nucleoid</keyword>
<feature type="domain" description="AAA+ ATPase" evidence="12">
    <location>
        <begin position="391"/>
        <end position="524"/>
    </location>
</feature>
<evidence type="ECO:0000256" key="7">
    <source>
        <dbReference type="ARBA" id="ARBA00023054"/>
    </source>
</evidence>
<dbReference type="GO" id="GO:0042645">
    <property type="term" value="C:mitochondrial nucleoid"/>
    <property type="evidence" value="ECO:0007669"/>
    <property type="project" value="UniProtKB-SubCell"/>
</dbReference>
<evidence type="ECO:0000256" key="11">
    <source>
        <dbReference type="SAM" id="MobiDB-lite"/>
    </source>
</evidence>
<evidence type="ECO:0000256" key="2">
    <source>
        <dbReference type="ARBA" id="ARBA00004436"/>
    </source>
</evidence>
<dbReference type="GO" id="GO:0016887">
    <property type="term" value="F:ATP hydrolysis activity"/>
    <property type="evidence" value="ECO:0007669"/>
    <property type="project" value="InterPro"/>
</dbReference>
<comment type="similarity">
    <text evidence="3">Belongs to the AAA ATPase family.</text>
</comment>